<feature type="compositionally biased region" description="Pro residues" evidence="1">
    <location>
        <begin position="277"/>
        <end position="289"/>
    </location>
</feature>
<protein>
    <submittedName>
        <fullName evidence="3">JmjC domain, hydroxylase-domain-containing protein</fullName>
    </submittedName>
</protein>
<dbReference type="GO" id="GO:0000785">
    <property type="term" value="C:chromatin"/>
    <property type="evidence" value="ECO:0007669"/>
    <property type="project" value="TreeGrafter"/>
</dbReference>
<reference evidence="3 4" key="1">
    <citation type="submission" date="2019-09" db="EMBL/GenBank/DDBJ databases">
        <title>Draft genome of the ectomycorrhizal ascomycete Sphaerosporella brunnea.</title>
        <authorList>
            <consortium name="DOE Joint Genome Institute"/>
            <person name="Benucci G.M."/>
            <person name="Marozzi G."/>
            <person name="Antonielli L."/>
            <person name="Sanchez S."/>
            <person name="Marco P."/>
            <person name="Wang X."/>
            <person name="Falini L.B."/>
            <person name="Barry K."/>
            <person name="Haridas S."/>
            <person name="Lipzen A."/>
            <person name="Labutti K."/>
            <person name="Grigoriev I.V."/>
            <person name="Murat C."/>
            <person name="Martin F."/>
            <person name="Albertini E."/>
            <person name="Donnini D."/>
            <person name="Bonito G."/>
        </authorList>
    </citation>
    <scope>NUCLEOTIDE SEQUENCE [LARGE SCALE GENOMIC DNA]</scope>
    <source>
        <strain evidence="3 4">Sb_GMNB300</strain>
    </source>
</reference>
<dbReference type="InParanoid" id="A0A5J5FA17"/>
<feature type="region of interest" description="Disordered" evidence="1">
    <location>
        <begin position="29"/>
        <end position="121"/>
    </location>
</feature>
<sequence length="583" mass="65354">MDPVPEEPITSERVNSMLAANGAPAVAAAVTSSRVRRSSRSNSSSPTADLSSSATSSQTPPSPTTPPSPSPPPLIKSKPKLFRAPDGTHFEAWPVANRPDAPIMGEEPKRSSDGTVRPRTKRQIEDELENQWQKKRRLTIENKVFKHFENSADCGPVGSDKEGNFLFDERLLPDWLNAKREIQDDGRPGTFLVCPNKEDYENRFKEIIKILEPFGMRLGIVKVKVPEECLEKPASNTYVPPPPPRKKRRGRPPKTYARKTSIAKGTTGLQSGTSMPAPEPAPQSPPPDPMVYTMTQYLPLHVNSKHRYAPVFEVVSKHKREVPISAFLHSLSASSHNLRIPEDAMLMRGRSWEDILKDNPGGEVYYSSDNDITPELRSYLGLRDPKLTKLPGNHIFDSSEFVIGIHTPYLYLGNPYTMFALHQEDYCALSFNYHHKGAPKMWRVTCPLDFAKVERLVARIEDETPGEKLCSQHVRHASLFVTRGAFELEGIKSTLVRQKMGEMIITWPLSYHEGWNEGANICEAIAYGSETWKDTFVEEGDTLYRSCGRRCIQRGLGVPIELKFKKDSDEATTTTTNTENASI</sequence>
<dbReference type="AlphaFoldDB" id="A0A5J5FA17"/>
<dbReference type="GO" id="GO:0005634">
    <property type="term" value="C:nucleus"/>
    <property type="evidence" value="ECO:0007669"/>
    <property type="project" value="TreeGrafter"/>
</dbReference>
<dbReference type="PANTHER" id="PTHR10694:SF7">
    <property type="entry name" value="[HISTONE H3]-TRIMETHYL-L-LYSINE(9) DEMETHYLASE"/>
    <property type="match status" value="1"/>
</dbReference>
<dbReference type="EMBL" id="VXIS01000007">
    <property type="protein sequence ID" value="KAA8914240.1"/>
    <property type="molecule type" value="Genomic_DNA"/>
</dbReference>
<feature type="region of interest" description="Disordered" evidence="1">
    <location>
        <begin position="233"/>
        <end position="290"/>
    </location>
</feature>
<dbReference type="Gene3D" id="2.60.120.650">
    <property type="entry name" value="Cupin"/>
    <property type="match status" value="1"/>
</dbReference>
<organism evidence="3 4">
    <name type="scientific">Sphaerosporella brunnea</name>
    <dbReference type="NCBI Taxonomy" id="1250544"/>
    <lineage>
        <taxon>Eukaryota</taxon>
        <taxon>Fungi</taxon>
        <taxon>Dikarya</taxon>
        <taxon>Ascomycota</taxon>
        <taxon>Pezizomycotina</taxon>
        <taxon>Pezizomycetes</taxon>
        <taxon>Pezizales</taxon>
        <taxon>Pyronemataceae</taxon>
        <taxon>Sphaerosporella</taxon>
    </lineage>
</organism>
<comment type="caution">
    <text evidence="3">The sequence shown here is derived from an EMBL/GenBank/DDBJ whole genome shotgun (WGS) entry which is preliminary data.</text>
</comment>
<dbReference type="GO" id="GO:0010468">
    <property type="term" value="P:regulation of gene expression"/>
    <property type="evidence" value="ECO:0007669"/>
    <property type="project" value="TreeGrafter"/>
</dbReference>
<dbReference type="PANTHER" id="PTHR10694">
    <property type="entry name" value="LYSINE-SPECIFIC DEMETHYLASE"/>
    <property type="match status" value="1"/>
</dbReference>
<dbReference type="InterPro" id="IPR003347">
    <property type="entry name" value="JmjC_dom"/>
</dbReference>
<accession>A0A5J5FA17</accession>
<dbReference type="GO" id="GO:0051864">
    <property type="term" value="F:histone H3K36 demethylase activity"/>
    <property type="evidence" value="ECO:0007669"/>
    <property type="project" value="TreeGrafter"/>
</dbReference>
<dbReference type="PROSITE" id="PS51184">
    <property type="entry name" value="JMJC"/>
    <property type="match status" value="1"/>
</dbReference>
<evidence type="ECO:0000259" key="2">
    <source>
        <dbReference type="PROSITE" id="PS51184"/>
    </source>
</evidence>
<dbReference type="SMART" id="SM00558">
    <property type="entry name" value="JmjC"/>
    <property type="match status" value="1"/>
</dbReference>
<dbReference type="GO" id="GO:0032454">
    <property type="term" value="F:histone H3K9 demethylase activity"/>
    <property type="evidence" value="ECO:0007669"/>
    <property type="project" value="TreeGrafter"/>
</dbReference>
<evidence type="ECO:0000313" key="3">
    <source>
        <dbReference type="EMBL" id="KAA8914240.1"/>
    </source>
</evidence>
<dbReference type="Pfam" id="PF02373">
    <property type="entry name" value="JmjC"/>
    <property type="match status" value="1"/>
</dbReference>
<name>A0A5J5FA17_9PEZI</name>
<dbReference type="OrthoDB" id="1678912at2759"/>
<evidence type="ECO:0000256" key="1">
    <source>
        <dbReference type="SAM" id="MobiDB-lite"/>
    </source>
</evidence>
<feature type="domain" description="JmjC" evidence="2">
    <location>
        <begin position="357"/>
        <end position="544"/>
    </location>
</feature>
<gene>
    <name evidence="3" type="ORF">FN846DRAFT_927067</name>
</gene>
<dbReference type="Proteomes" id="UP000326924">
    <property type="component" value="Unassembled WGS sequence"/>
</dbReference>
<feature type="compositionally biased region" description="Low complexity" evidence="1">
    <location>
        <begin position="40"/>
        <end position="59"/>
    </location>
</feature>
<feature type="compositionally biased region" description="Polar residues" evidence="1">
    <location>
        <begin position="263"/>
        <end position="274"/>
    </location>
</feature>
<dbReference type="SUPFAM" id="SSF51197">
    <property type="entry name" value="Clavaminate synthase-like"/>
    <property type="match status" value="1"/>
</dbReference>
<keyword evidence="4" id="KW-1185">Reference proteome</keyword>
<evidence type="ECO:0000313" key="4">
    <source>
        <dbReference type="Proteomes" id="UP000326924"/>
    </source>
</evidence>
<feature type="compositionally biased region" description="Pro residues" evidence="1">
    <location>
        <begin position="60"/>
        <end position="74"/>
    </location>
</feature>
<proteinExistence type="predicted"/>